<evidence type="ECO:0000313" key="5">
    <source>
        <dbReference type="EMBL" id="ART64349.1"/>
    </source>
</evidence>
<dbReference type="Proteomes" id="UP000194457">
    <property type="component" value="Chromosome"/>
</dbReference>
<dbReference type="PANTHER" id="PTHR43792:SF8">
    <property type="entry name" value="[RIBOSOMAL PROTEIN US5]-ALANINE N-ACETYLTRANSFERASE"/>
    <property type="match status" value="1"/>
</dbReference>
<dbReference type="KEGG" id="kma:B9H00_15875"/>
<dbReference type="SUPFAM" id="SSF55729">
    <property type="entry name" value="Acyl-CoA N-acyltransferases (Nat)"/>
    <property type="match status" value="1"/>
</dbReference>
<evidence type="ECO:0000256" key="3">
    <source>
        <dbReference type="ARBA" id="ARBA00038502"/>
    </source>
</evidence>
<dbReference type="PROSITE" id="PS51186">
    <property type="entry name" value="GNAT"/>
    <property type="match status" value="1"/>
</dbReference>
<feature type="domain" description="N-acetyltransferase" evidence="4">
    <location>
        <begin position="12"/>
        <end position="173"/>
    </location>
</feature>
<evidence type="ECO:0000256" key="1">
    <source>
        <dbReference type="ARBA" id="ARBA00022679"/>
    </source>
</evidence>
<dbReference type="InterPro" id="IPR016181">
    <property type="entry name" value="Acyl_CoA_acyltransferase"/>
</dbReference>
<comment type="similarity">
    <text evidence="3">Belongs to the acetyltransferase family. RimJ subfamily.</text>
</comment>
<keyword evidence="2" id="KW-0012">Acyltransferase</keyword>
<dbReference type="InterPro" id="IPR051531">
    <property type="entry name" value="N-acetyltransferase"/>
</dbReference>
<accession>A0A240UTJ5</accession>
<keyword evidence="6" id="KW-1185">Reference proteome</keyword>
<keyword evidence="1" id="KW-0808">Transferase</keyword>
<dbReference type="EMBL" id="CP021358">
    <property type="protein sequence ID" value="ART64349.1"/>
    <property type="molecule type" value="Genomic_DNA"/>
</dbReference>
<dbReference type="PANTHER" id="PTHR43792">
    <property type="entry name" value="GNAT FAMILY, PUTATIVE (AFU_ORTHOLOGUE AFUA_3G00765)-RELATED-RELATED"/>
    <property type="match status" value="1"/>
</dbReference>
<sequence length="176" mass="19794">MIDAERANTMRVVISPIQPEDEAAFLEAVARSHELLSGWVNPPCDPERFARHIARYSADHNVSYLARTGEGELVGCININNIVRGAFQSRALGYYAFSPYDGRGLMKQAMALVITQAFHHHRLHRLEANIQPANVASVALVKSLGFRLEGHSPRYLNIAGQWRDHDRYAITAEEWS</sequence>
<evidence type="ECO:0000256" key="2">
    <source>
        <dbReference type="ARBA" id="ARBA00023315"/>
    </source>
</evidence>
<protein>
    <recommendedName>
        <fullName evidence="4">N-acetyltransferase domain-containing protein</fullName>
    </recommendedName>
</protein>
<dbReference type="GO" id="GO:0005737">
    <property type="term" value="C:cytoplasm"/>
    <property type="evidence" value="ECO:0007669"/>
    <property type="project" value="TreeGrafter"/>
</dbReference>
<evidence type="ECO:0000313" key="6">
    <source>
        <dbReference type="Proteomes" id="UP000194457"/>
    </source>
</evidence>
<reference evidence="5 6" key="1">
    <citation type="submission" date="2017-05" db="EMBL/GenBank/DDBJ databases">
        <authorList>
            <person name="Song R."/>
            <person name="Chenine A.L."/>
            <person name="Ruprecht R.M."/>
        </authorList>
    </citation>
    <scope>NUCLEOTIDE SEQUENCE [LARGE SCALE GENOMIC DNA]</scope>
    <source>
        <strain evidence="5">SW32</strain>
    </source>
</reference>
<gene>
    <name evidence="5" type="ORF">B9H00_15875</name>
</gene>
<dbReference type="OrthoDB" id="9801669at2"/>
<organism evidence="5 6">
    <name type="scientific">Kushneria marisflavi</name>
    <dbReference type="NCBI Taxonomy" id="157779"/>
    <lineage>
        <taxon>Bacteria</taxon>
        <taxon>Pseudomonadati</taxon>
        <taxon>Pseudomonadota</taxon>
        <taxon>Gammaproteobacteria</taxon>
        <taxon>Oceanospirillales</taxon>
        <taxon>Halomonadaceae</taxon>
        <taxon>Kushneria</taxon>
    </lineage>
</organism>
<evidence type="ECO:0000259" key="4">
    <source>
        <dbReference type="PROSITE" id="PS51186"/>
    </source>
</evidence>
<name>A0A240UTJ5_9GAMM</name>
<proteinExistence type="inferred from homology"/>
<dbReference type="GO" id="GO:0008999">
    <property type="term" value="F:protein-N-terminal-alanine acetyltransferase activity"/>
    <property type="evidence" value="ECO:0007669"/>
    <property type="project" value="TreeGrafter"/>
</dbReference>
<dbReference type="InterPro" id="IPR000182">
    <property type="entry name" value="GNAT_dom"/>
</dbReference>
<dbReference type="Gene3D" id="3.40.630.30">
    <property type="match status" value="1"/>
</dbReference>
<dbReference type="Pfam" id="PF13302">
    <property type="entry name" value="Acetyltransf_3"/>
    <property type="match status" value="1"/>
</dbReference>
<dbReference type="AlphaFoldDB" id="A0A240UTJ5"/>